<dbReference type="RefSeq" id="WP_075085041.1">
    <property type="nucleotide sequence ID" value="NZ_CP042912.1"/>
</dbReference>
<evidence type="ECO:0008006" key="6">
    <source>
        <dbReference type="Google" id="ProtNLM"/>
    </source>
</evidence>
<feature type="compositionally biased region" description="Low complexity" evidence="1">
    <location>
        <begin position="30"/>
        <end position="44"/>
    </location>
</feature>
<gene>
    <name evidence="4" type="ORF">MFFC18_15100</name>
</gene>
<dbReference type="PANTHER" id="PTHR35889:SF3">
    <property type="entry name" value="F-BOX DOMAIN-CONTAINING PROTEIN"/>
    <property type="match status" value="1"/>
</dbReference>
<dbReference type="OrthoDB" id="289126at2"/>
<dbReference type="Gene3D" id="2.60.40.1080">
    <property type="match status" value="1"/>
</dbReference>
<feature type="compositionally biased region" description="Pro residues" evidence="1">
    <location>
        <begin position="50"/>
        <end position="63"/>
    </location>
</feature>
<evidence type="ECO:0000259" key="2">
    <source>
        <dbReference type="Pfam" id="PF07583"/>
    </source>
</evidence>
<dbReference type="STRING" id="980251.GCA_001642875_02611"/>
<evidence type="ECO:0000313" key="5">
    <source>
        <dbReference type="Proteomes" id="UP000322214"/>
    </source>
</evidence>
<evidence type="ECO:0000256" key="1">
    <source>
        <dbReference type="SAM" id="MobiDB-lite"/>
    </source>
</evidence>
<dbReference type="Pfam" id="PF07587">
    <property type="entry name" value="PSD1"/>
    <property type="match status" value="1"/>
</dbReference>
<keyword evidence="5" id="KW-1185">Reference proteome</keyword>
<dbReference type="Pfam" id="PF07583">
    <property type="entry name" value="PSCyt2"/>
    <property type="match status" value="1"/>
</dbReference>
<feature type="compositionally biased region" description="Pro residues" evidence="1">
    <location>
        <begin position="70"/>
        <end position="84"/>
    </location>
</feature>
<feature type="domain" description="DUF1553" evidence="3">
    <location>
        <begin position="618"/>
        <end position="843"/>
    </location>
</feature>
<dbReference type="InterPro" id="IPR022655">
    <property type="entry name" value="DUF1553"/>
</dbReference>
<evidence type="ECO:0000259" key="3">
    <source>
        <dbReference type="Pfam" id="PF07587"/>
    </source>
</evidence>
<organism evidence="4 5">
    <name type="scientific">Mariniblastus fucicola</name>
    <dbReference type="NCBI Taxonomy" id="980251"/>
    <lineage>
        <taxon>Bacteria</taxon>
        <taxon>Pseudomonadati</taxon>
        <taxon>Planctomycetota</taxon>
        <taxon>Planctomycetia</taxon>
        <taxon>Pirellulales</taxon>
        <taxon>Pirellulaceae</taxon>
        <taxon>Mariniblastus</taxon>
    </lineage>
</organism>
<dbReference type="Proteomes" id="UP000322214">
    <property type="component" value="Chromosome"/>
</dbReference>
<dbReference type="InterPro" id="IPR011444">
    <property type="entry name" value="DUF1549"/>
</dbReference>
<evidence type="ECO:0000313" key="4">
    <source>
        <dbReference type="EMBL" id="QEG21652.1"/>
    </source>
</evidence>
<name>A0A5B9P9M7_9BACT</name>
<dbReference type="EMBL" id="CP042912">
    <property type="protein sequence ID" value="QEG21652.1"/>
    <property type="molecule type" value="Genomic_DNA"/>
</dbReference>
<dbReference type="AlphaFoldDB" id="A0A5B9P9M7"/>
<proteinExistence type="predicted"/>
<dbReference type="InterPro" id="IPR008964">
    <property type="entry name" value="Invasin/intimin_cell_adhesion"/>
</dbReference>
<feature type="region of interest" description="Disordered" evidence="1">
    <location>
        <begin position="17"/>
        <end position="92"/>
    </location>
</feature>
<accession>A0A5B9P9M7</accession>
<sequence length="872" mass="96688">MMLKITFVFLLSFMTQEAAKEQPAPDQPAKVEAAASETAAAAPEQKTDPKPAPAPKPVPPPTPAAEANPTPAPEPTLPPAPAPEPKPEPTSKLNVYPAQITLGSALDRQSIVIQRTLSDGITQDLSDSSTIRIEGPAAKFENGFVLPVADGDAKLIVENEMQLVEIPIKVTGAANVPPVSFQNDVMPVFSKTGCNAGSCHGAARGKDGFNLSLYGFDPKGDHHRLTREMLGRRINLAVPDDCLLTNKATGAVAHSGGSLMSRDSEYYQTITRWLNAGATEDVGKVPTVDKIELYPPAAVLNGPETNQKLAVVATYSDGSTRDVTNLAYFSTNNDNSAKVSQSGVVTAANRGEAFVMARFDTHTVGSDVIVLPKDVQFTWPDSIQPHNYIDERIHDKLRKLRIIPSEVCSDAEFIRRTSLDICGIVPTSEQVQTFVADSDPEKRSKYIDQLLERKEFAEIWLMKWSELLQVRSVNNQVSYKSTLLYFDWLKERISNNVPVDQMVRELLGSTGGTFSNPATNYYEIERDKLKTAENVAQVFMGTRIQCAQCHNHPFDRWTMDDYYSFAAFFAKVNRKQAEDPRERIIFNGGGETKHPVTGKTMQPKFLGGAVPDTKNKDRRVVLAEWLASAENPWFSRNLSNIVWAHFLGRGIVNEVDDVRVSNPAVNPQLLDEMAAKFVDYKFDFKKLVRDICNSRTYQLSTKQNETNASDETNFSRSSLRRIRAEILLDVISQITETRDKFRGLPLGARAVQIADGNTSNYFLNTFGRAKRETVCSCEVIMEPNLSQALHLINGSTVQNKIKQGGVVKKLIDAKKSDDEVLTELYLRCVSRKPTEAELTALKATVAENANRQQALEDVFWALLNSREFVFNH</sequence>
<dbReference type="PANTHER" id="PTHR35889">
    <property type="entry name" value="CYCLOINULO-OLIGOSACCHARIDE FRUCTANOTRANSFERASE-RELATED"/>
    <property type="match status" value="1"/>
</dbReference>
<dbReference type="KEGG" id="mff:MFFC18_15100"/>
<protein>
    <recommendedName>
        <fullName evidence="6">Bacterial Ig-like domain (Group 2)</fullName>
    </recommendedName>
</protein>
<reference evidence="4 5" key="1">
    <citation type="submission" date="2019-08" db="EMBL/GenBank/DDBJ databases">
        <title>Deep-cultivation of Planctomycetes and their phenomic and genomic characterization uncovers novel biology.</title>
        <authorList>
            <person name="Wiegand S."/>
            <person name="Jogler M."/>
            <person name="Boedeker C."/>
            <person name="Pinto D."/>
            <person name="Vollmers J."/>
            <person name="Rivas-Marin E."/>
            <person name="Kohn T."/>
            <person name="Peeters S.H."/>
            <person name="Heuer A."/>
            <person name="Rast P."/>
            <person name="Oberbeckmann S."/>
            <person name="Bunk B."/>
            <person name="Jeske O."/>
            <person name="Meyerdierks A."/>
            <person name="Storesund J.E."/>
            <person name="Kallscheuer N."/>
            <person name="Luecker S."/>
            <person name="Lage O.M."/>
            <person name="Pohl T."/>
            <person name="Merkel B.J."/>
            <person name="Hornburger P."/>
            <person name="Mueller R.-W."/>
            <person name="Bruemmer F."/>
            <person name="Labrenz M."/>
            <person name="Spormann A.M."/>
            <person name="Op den Camp H."/>
            <person name="Overmann J."/>
            <person name="Amann R."/>
            <person name="Jetten M.S.M."/>
            <person name="Mascher T."/>
            <person name="Medema M.H."/>
            <person name="Devos D.P."/>
            <person name="Kaster A.-K."/>
            <person name="Ovreas L."/>
            <person name="Rohde M."/>
            <person name="Galperin M.Y."/>
            <person name="Jogler C."/>
        </authorList>
    </citation>
    <scope>NUCLEOTIDE SEQUENCE [LARGE SCALE GENOMIC DNA]</scope>
    <source>
        <strain evidence="4 5">FC18</strain>
    </source>
</reference>
<dbReference type="SUPFAM" id="SSF49373">
    <property type="entry name" value="Invasin/intimin cell-adhesion fragments"/>
    <property type="match status" value="1"/>
</dbReference>
<feature type="domain" description="DUF1549" evidence="2">
    <location>
        <begin position="389"/>
        <end position="573"/>
    </location>
</feature>